<evidence type="ECO:0000256" key="1">
    <source>
        <dbReference type="SAM" id="MobiDB-lite"/>
    </source>
</evidence>
<dbReference type="RefSeq" id="WP_162799662.1">
    <property type="nucleotide sequence ID" value="NZ_JBHSJF010000005.1"/>
</dbReference>
<name>A0ABV9Z030_9HYPH</name>
<feature type="chain" id="PRO_5045574244" evidence="2">
    <location>
        <begin position="21"/>
        <end position="189"/>
    </location>
</feature>
<dbReference type="InterPro" id="IPR018673">
    <property type="entry name" value="DUF2141"/>
</dbReference>
<comment type="caution">
    <text evidence="3">The sequence shown here is derived from an EMBL/GenBank/DDBJ whole genome shotgun (WGS) entry which is preliminary data.</text>
</comment>
<feature type="region of interest" description="Disordered" evidence="1">
    <location>
        <begin position="166"/>
        <end position="189"/>
    </location>
</feature>
<protein>
    <submittedName>
        <fullName evidence="3">DUF2141 domain-containing protein</fullName>
    </submittedName>
</protein>
<keyword evidence="4" id="KW-1185">Reference proteome</keyword>
<reference evidence="4" key="1">
    <citation type="journal article" date="2019" name="Int. J. Syst. Evol. Microbiol.">
        <title>The Global Catalogue of Microorganisms (GCM) 10K type strain sequencing project: providing services to taxonomists for standard genome sequencing and annotation.</title>
        <authorList>
            <consortium name="The Broad Institute Genomics Platform"/>
            <consortium name="The Broad Institute Genome Sequencing Center for Infectious Disease"/>
            <person name="Wu L."/>
            <person name="Ma J."/>
        </authorList>
    </citation>
    <scope>NUCLEOTIDE SEQUENCE [LARGE SCALE GENOMIC DNA]</scope>
    <source>
        <strain evidence="4">CGMCC 1.16444</strain>
    </source>
</reference>
<organism evidence="3 4">
    <name type="scientific">Flaviflagellibacter deserti</name>
    <dbReference type="NCBI Taxonomy" id="2267266"/>
    <lineage>
        <taxon>Bacteria</taxon>
        <taxon>Pseudomonadati</taxon>
        <taxon>Pseudomonadota</taxon>
        <taxon>Alphaproteobacteria</taxon>
        <taxon>Hyphomicrobiales</taxon>
        <taxon>Flaviflagellibacter</taxon>
    </lineage>
</organism>
<dbReference type="EMBL" id="JBHSJF010000005">
    <property type="protein sequence ID" value="MFC5067457.1"/>
    <property type="molecule type" value="Genomic_DNA"/>
</dbReference>
<dbReference type="Proteomes" id="UP001595796">
    <property type="component" value="Unassembled WGS sequence"/>
</dbReference>
<evidence type="ECO:0000313" key="4">
    <source>
        <dbReference type="Proteomes" id="UP001595796"/>
    </source>
</evidence>
<feature type="signal peptide" evidence="2">
    <location>
        <begin position="1"/>
        <end position="20"/>
    </location>
</feature>
<dbReference type="Pfam" id="PF09912">
    <property type="entry name" value="DUF2141"/>
    <property type="match status" value="1"/>
</dbReference>
<proteinExistence type="predicted"/>
<evidence type="ECO:0000256" key="2">
    <source>
        <dbReference type="SAM" id="SignalP"/>
    </source>
</evidence>
<sequence length="189" mass="19702">MKLLMLALAGVLSAAGTANAATVTLIIDGIDVGKGVVNVAFCDKGPLDQCRQFKSNQPATADTVGFRFENVPAGSYAFVGYQDVNSNDTFDKNFVGMPKEPFALSNNAGDKLFPPPGYQDLALPIAEGQDNVINITLQTMGGKKKQQPTSAKTSIESIPMITVPNPSVASTPALSTARSSTAAAPPARK</sequence>
<keyword evidence="2" id="KW-0732">Signal</keyword>
<accession>A0ABV9Z030</accession>
<feature type="compositionally biased region" description="Low complexity" evidence="1">
    <location>
        <begin position="169"/>
        <end position="189"/>
    </location>
</feature>
<gene>
    <name evidence="3" type="ORF">ACFPFW_05440</name>
</gene>
<evidence type="ECO:0000313" key="3">
    <source>
        <dbReference type="EMBL" id="MFC5067457.1"/>
    </source>
</evidence>